<proteinExistence type="predicted"/>
<keyword evidence="2" id="KW-0560">Oxidoreductase</keyword>
<dbReference type="EMBL" id="WJXA01000004">
    <property type="protein sequence ID" value="KAF7144558.1"/>
    <property type="molecule type" value="Genomic_DNA"/>
</dbReference>
<dbReference type="GO" id="GO:0046872">
    <property type="term" value="F:metal ion binding"/>
    <property type="evidence" value="ECO:0007669"/>
    <property type="project" value="UniProtKB-KW"/>
</dbReference>
<reference evidence="6" key="1">
    <citation type="submission" date="2019-11" db="EMBL/GenBank/DDBJ databases">
        <authorList>
            <person name="Liu Y."/>
            <person name="Hou J."/>
            <person name="Li T.-Q."/>
            <person name="Guan C.-H."/>
            <person name="Wu X."/>
            <person name="Wu H.-Z."/>
            <person name="Ling F."/>
            <person name="Zhang R."/>
            <person name="Shi X.-G."/>
            <person name="Ren J.-P."/>
            <person name="Chen E.-F."/>
            <person name="Sun J.-M."/>
        </authorList>
    </citation>
    <scope>NUCLEOTIDE SEQUENCE</scope>
    <source>
        <strain evidence="6">Adult_tree_wgs_1</strain>
        <tissue evidence="6">Leaves</tissue>
    </source>
</reference>
<dbReference type="OrthoDB" id="288590at2759"/>
<feature type="region of interest" description="Disordered" evidence="4">
    <location>
        <begin position="1"/>
        <end position="20"/>
    </location>
</feature>
<dbReference type="InterPro" id="IPR026992">
    <property type="entry name" value="DIOX_N"/>
</dbReference>
<sequence>MVVTSIGEEDQAQNTPEYDRKSELKAFDDSKAGVKGLVDAGVTKIPHIFIHEKSQFNDISTTGSVASKFSVPVIDLEGIHGSPAQRTEIIEKIRDACEKWGFFQVVNHGIPMFVMDDMIDGVRRFHEQDAEVKKGFYSRDVTRKFIYNSNFDLYQSPAANWRDTIACVMAPQPPDPQELPAVCRDMLLLATLDMEKTISYDNHKWKESQWSDLKLPYIPGQDNPEAFGKCIQPSKTRFSEHGAVDLDMF</sequence>
<gene>
    <name evidence="6" type="ORF">RHSIM_Rhsim04G0187200</name>
</gene>
<evidence type="ECO:0000256" key="1">
    <source>
        <dbReference type="ARBA" id="ARBA00022723"/>
    </source>
</evidence>
<keyword evidence="1" id="KW-0479">Metal-binding</keyword>
<dbReference type="SUPFAM" id="SSF51197">
    <property type="entry name" value="Clavaminate synthase-like"/>
    <property type="match status" value="1"/>
</dbReference>
<evidence type="ECO:0000256" key="3">
    <source>
        <dbReference type="ARBA" id="ARBA00023004"/>
    </source>
</evidence>
<organism evidence="6 7">
    <name type="scientific">Rhododendron simsii</name>
    <name type="common">Sims's rhododendron</name>
    <dbReference type="NCBI Taxonomy" id="118357"/>
    <lineage>
        <taxon>Eukaryota</taxon>
        <taxon>Viridiplantae</taxon>
        <taxon>Streptophyta</taxon>
        <taxon>Embryophyta</taxon>
        <taxon>Tracheophyta</taxon>
        <taxon>Spermatophyta</taxon>
        <taxon>Magnoliopsida</taxon>
        <taxon>eudicotyledons</taxon>
        <taxon>Gunneridae</taxon>
        <taxon>Pentapetalae</taxon>
        <taxon>asterids</taxon>
        <taxon>Ericales</taxon>
        <taxon>Ericaceae</taxon>
        <taxon>Ericoideae</taxon>
        <taxon>Rhodoreae</taxon>
        <taxon>Rhododendron</taxon>
    </lineage>
</organism>
<dbReference type="Proteomes" id="UP000626092">
    <property type="component" value="Unassembled WGS sequence"/>
</dbReference>
<dbReference type="GO" id="GO:0016491">
    <property type="term" value="F:oxidoreductase activity"/>
    <property type="evidence" value="ECO:0007669"/>
    <property type="project" value="UniProtKB-KW"/>
</dbReference>
<evidence type="ECO:0000256" key="4">
    <source>
        <dbReference type="SAM" id="MobiDB-lite"/>
    </source>
</evidence>
<keyword evidence="7" id="KW-1185">Reference proteome</keyword>
<dbReference type="InterPro" id="IPR027443">
    <property type="entry name" value="IPNS-like_sf"/>
</dbReference>
<protein>
    <recommendedName>
        <fullName evidence="5">Non-haem dioxygenase N-terminal domain-containing protein</fullName>
    </recommendedName>
</protein>
<dbReference type="Gene3D" id="2.60.120.330">
    <property type="entry name" value="B-lactam Antibiotic, Isopenicillin N Synthase, Chain"/>
    <property type="match status" value="1"/>
</dbReference>
<dbReference type="Pfam" id="PF14226">
    <property type="entry name" value="DIOX_N"/>
    <property type="match status" value="1"/>
</dbReference>
<dbReference type="PANTHER" id="PTHR10209">
    <property type="entry name" value="OXIDOREDUCTASE, 2OG-FE II OXYGENASE FAMILY PROTEIN"/>
    <property type="match status" value="1"/>
</dbReference>
<comment type="caution">
    <text evidence="6">The sequence shown here is derived from an EMBL/GenBank/DDBJ whole genome shotgun (WGS) entry which is preliminary data.</text>
</comment>
<evidence type="ECO:0000259" key="5">
    <source>
        <dbReference type="Pfam" id="PF14226"/>
    </source>
</evidence>
<dbReference type="PANTHER" id="PTHR10209:SF884">
    <property type="entry name" value="1-AMINOCYCLOPROPANE-1-CARBOXYLATE OXIDASE HOMOLOG 1-LIKE"/>
    <property type="match status" value="1"/>
</dbReference>
<evidence type="ECO:0000256" key="2">
    <source>
        <dbReference type="ARBA" id="ARBA00023002"/>
    </source>
</evidence>
<evidence type="ECO:0000313" key="6">
    <source>
        <dbReference type="EMBL" id="KAF7144558.1"/>
    </source>
</evidence>
<dbReference type="AlphaFoldDB" id="A0A834H0E8"/>
<evidence type="ECO:0000313" key="7">
    <source>
        <dbReference type="Proteomes" id="UP000626092"/>
    </source>
</evidence>
<name>A0A834H0E8_RHOSS</name>
<feature type="domain" description="Non-haem dioxygenase N-terminal" evidence="5">
    <location>
        <begin position="71"/>
        <end position="176"/>
    </location>
</feature>
<keyword evidence="3" id="KW-0408">Iron</keyword>
<accession>A0A834H0E8</accession>